<accession>A0ABS5VRP9</accession>
<dbReference type="RefSeq" id="WP_254154063.1">
    <property type="nucleotide sequence ID" value="NZ_JAHESD010000025.1"/>
</dbReference>
<dbReference type="Gene3D" id="3.20.20.370">
    <property type="entry name" value="Glycoside hydrolase/deacetylase"/>
    <property type="match status" value="1"/>
</dbReference>
<dbReference type="InterPro" id="IPR002509">
    <property type="entry name" value="NODB_dom"/>
</dbReference>
<dbReference type="InterPro" id="IPR011330">
    <property type="entry name" value="Glyco_hydro/deAcase_b/a-brl"/>
</dbReference>
<comment type="caution">
    <text evidence="2">The sequence shown here is derived from an EMBL/GenBank/DDBJ whole genome shotgun (WGS) entry which is preliminary data.</text>
</comment>
<feature type="domain" description="NodB homology" evidence="1">
    <location>
        <begin position="28"/>
        <end position="134"/>
    </location>
</feature>
<evidence type="ECO:0000313" key="3">
    <source>
        <dbReference type="Proteomes" id="UP000772618"/>
    </source>
</evidence>
<evidence type="ECO:0000259" key="1">
    <source>
        <dbReference type="Pfam" id="PF01522"/>
    </source>
</evidence>
<protein>
    <submittedName>
        <fullName evidence="2">Polysaccharide deacetylase family protein</fullName>
    </submittedName>
</protein>
<organism evidence="2 3">
    <name type="scientific">Chryseosolibacter indicus</name>
    <dbReference type="NCBI Taxonomy" id="2782351"/>
    <lineage>
        <taxon>Bacteria</taxon>
        <taxon>Pseudomonadati</taxon>
        <taxon>Bacteroidota</taxon>
        <taxon>Cytophagia</taxon>
        <taxon>Cytophagales</taxon>
        <taxon>Chryseotaleaceae</taxon>
        <taxon>Chryseosolibacter</taxon>
    </lineage>
</organism>
<evidence type="ECO:0000313" key="2">
    <source>
        <dbReference type="EMBL" id="MBT1704102.1"/>
    </source>
</evidence>
<dbReference type="Pfam" id="PF01522">
    <property type="entry name" value="Polysacc_deac_1"/>
    <property type="match status" value="1"/>
</dbReference>
<dbReference type="Proteomes" id="UP000772618">
    <property type="component" value="Unassembled WGS sequence"/>
</dbReference>
<gene>
    <name evidence="2" type="ORF">KK060_12485</name>
</gene>
<sequence length="260" mass="29146">MHRRSFIKTASVGALTLCGVPYAFPKGKTHLVTLSFDDGFKRSFYKTADIFEEFGLKACLNVIASGHLSSFKAPDQWIRPELLGNFDDWNRLQERGHEIMPHSWDHVNLAKIPYTEATLLIDKCLDYFEQHLEGFKSTESVYNFAFNASTPELDAYALSKVKAVRTNGERAVNPIPKKGGGMRIGCKSKGPENIDHWVEEQVNNFLKTEGGWLVLNTHGLDKEGWGPMSSAYLRKLLKRLVQVDSLSIIAAGAVLAMQNK</sequence>
<dbReference type="EMBL" id="JAHESD010000025">
    <property type="protein sequence ID" value="MBT1704102.1"/>
    <property type="molecule type" value="Genomic_DNA"/>
</dbReference>
<dbReference type="SUPFAM" id="SSF88713">
    <property type="entry name" value="Glycoside hydrolase/deacetylase"/>
    <property type="match status" value="1"/>
</dbReference>
<keyword evidence="3" id="KW-1185">Reference proteome</keyword>
<name>A0ABS5VRP9_9BACT</name>
<proteinExistence type="predicted"/>
<reference evidence="2 3" key="1">
    <citation type="submission" date="2021-05" db="EMBL/GenBank/DDBJ databases">
        <title>A Polyphasic approach of four new species of the genus Ohtaekwangia: Ohtaekwangia histidinii sp. nov., Ohtaekwangia cretensis sp. nov., Ohtaekwangia indiensis sp. nov., Ohtaekwangia reichenbachii sp. nov. from diverse environment.</title>
        <authorList>
            <person name="Octaviana S."/>
        </authorList>
    </citation>
    <scope>NUCLEOTIDE SEQUENCE [LARGE SCALE GENOMIC DNA]</scope>
    <source>
        <strain evidence="2 3">PWU20</strain>
    </source>
</reference>